<proteinExistence type="predicted"/>
<feature type="repeat" description="ANK" evidence="3">
    <location>
        <begin position="220"/>
        <end position="252"/>
    </location>
</feature>
<dbReference type="Pfam" id="PF12796">
    <property type="entry name" value="Ank_2"/>
    <property type="match status" value="1"/>
</dbReference>
<comment type="caution">
    <text evidence="4">The sequence shown here is derived from an EMBL/GenBank/DDBJ whole genome shotgun (WGS) entry which is preliminary data.</text>
</comment>
<gene>
    <name evidence="4" type="ORF">C0Q70_10690</name>
</gene>
<dbReference type="STRING" id="400727.A0A2T7P3X0"/>
<evidence type="ECO:0000256" key="3">
    <source>
        <dbReference type="PROSITE-ProRule" id="PRU00023"/>
    </source>
</evidence>
<evidence type="ECO:0000313" key="5">
    <source>
        <dbReference type="Proteomes" id="UP000245119"/>
    </source>
</evidence>
<accession>A0A2T7P3X0</accession>
<dbReference type="OMA" id="ENCHERA"/>
<name>A0A2T7P3X0_POMCA</name>
<dbReference type="PANTHER" id="PTHR24173">
    <property type="entry name" value="ANKYRIN REPEAT CONTAINING"/>
    <property type="match status" value="1"/>
</dbReference>
<dbReference type="PROSITE" id="PS50297">
    <property type="entry name" value="ANK_REP_REGION"/>
    <property type="match status" value="2"/>
</dbReference>
<dbReference type="AlphaFoldDB" id="A0A2T7P3X0"/>
<keyword evidence="1" id="KW-0677">Repeat</keyword>
<dbReference type="PROSITE" id="PS50088">
    <property type="entry name" value="ANK_REPEAT"/>
    <property type="match status" value="2"/>
</dbReference>
<dbReference type="SUPFAM" id="SSF48403">
    <property type="entry name" value="Ankyrin repeat"/>
    <property type="match status" value="1"/>
</dbReference>
<dbReference type="InterPro" id="IPR002110">
    <property type="entry name" value="Ankyrin_rpt"/>
</dbReference>
<sequence length="360" mass="39941">MGQKNTVLLKSLRSHDEMDSWRNMEYFEEDLHEAVVSGNLASVEGYLKRGLSPNHAFRSADPAAARRMGRTLLEEAVHAGQKDIVRLLATFKVDPNLTFVVHVDEDLRPVLKPYTKKERLKMSCVYPSIVRRDVEMVQLLVRAGLDVNLCDDRGCTALWHAVDLQDYDLAKALVGSPACDVNLPDVAQLRPLHVAALHGHVRLASLLIRHGARVDPVQLRGSTPLVLACKAACCQTARLLLLNGADPNHVGYNGHTPMSAALESCRERHLTDLLIDAGATVDCTTVRKCIRDQVPLLQTCPEVLDLIRELARTPRPLKVQCLLAVRRAVVASLSKLHFVLKVESLPVPRIVQELILLSYL</sequence>
<dbReference type="EMBL" id="PZQS01000006">
    <property type="protein sequence ID" value="PVD28108.1"/>
    <property type="molecule type" value="Genomic_DNA"/>
</dbReference>
<evidence type="ECO:0000256" key="2">
    <source>
        <dbReference type="ARBA" id="ARBA00023043"/>
    </source>
</evidence>
<dbReference type="InterPro" id="IPR036770">
    <property type="entry name" value="Ankyrin_rpt-contain_sf"/>
</dbReference>
<dbReference type="Gene3D" id="1.25.40.20">
    <property type="entry name" value="Ankyrin repeat-containing domain"/>
    <property type="match status" value="2"/>
</dbReference>
<keyword evidence="5" id="KW-1185">Reference proteome</keyword>
<dbReference type="OrthoDB" id="194358at2759"/>
<dbReference type="PANTHER" id="PTHR24173:SF74">
    <property type="entry name" value="ANKYRIN REPEAT DOMAIN-CONTAINING PROTEIN 16"/>
    <property type="match status" value="1"/>
</dbReference>
<evidence type="ECO:0000313" key="4">
    <source>
        <dbReference type="EMBL" id="PVD28108.1"/>
    </source>
</evidence>
<evidence type="ECO:0000256" key="1">
    <source>
        <dbReference type="ARBA" id="ARBA00022737"/>
    </source>
</evidence>
<feature type="repeat" description="ANK" evidence="3">
    <location>
        <begin position="187"/>
        <end position="219"/>
    </location>
</feature>
<protein>
    <submittedName>
        <fullName evidence="4">Uncharacterized protein</fullName>
    </submittedName>
</protein>
<organism evidence="4 5">
    <name type="scientific">Pomacea canaliculata</name>
    <name type="common">Golden apple snail</name>
    <dbReference type="NCBI Taxonomy" id="400727"/>
    <lineage>
        <taxon>Eukaryota</taxon>
        <taxon>Metazoa</taxon>
        <taxon>Spiralia</taxon>
        <taxon>Lophotrochozoa</taxon>
        <taxon>Mollusca</taxon>
        <taxon>Gastropoda</taxon>
        <taxon>Caenogastropoda</taxon>
        <taxon>Architaenioglossa</taxon>
        <taxon>Ampullarioidea</taxon>
        <taxon>Ampullariidae</taxon>
        <taxon>Pomacea</taxon>
    </lineage>
</organism>
<keyword evidence="2 3" id="KW-0040">ANK repeat</keyword>
<dbReference type="Proteomes" id="UP000245119">
    <property type="component" value="Linkage Group LG6"/>
</dbReference>
<dbReference type="SMART" id="SM00248">
    <property type="entry name" value="ANK"/>
    <property type="match status" value="7"/>
</dbReference>
<dbReference type="Pfam" id="PF00023">
    <property type="entry name" value="Ank"/>
    <property type="match status" value="1"/>
</dbReference>
<reference evidence="4 5" key="1">
    <citation type="submission" date="2018-04" db="EMBL/GenBank/DDBJ databases">
        <title>The genome of golden apple snail Pomacea canaliculata provides insight into stress tolerance and invasive adaptation.</title>
        <authorList>
            <person name="Liu C."/>
            <person name="Liu B."/>
            <person name="Ren Y."/>
            <person name="Zhang Y."/>
            <person name="Wang H."/>
            <person name="Li S."/>
            <person name="Jiang F."/>
            <person name="Yin L."/>
            <person name="Zhang G."/>
            <person name="Qian W."/>
            <person name="Fan W."/>
        </authorList>
    </citation>
    <scope>NUCLEOTIDE SEQUENCE [LARGE SCALE GENOMIC DNA]</scope>
    <source>
        <strain evidence="4">SZHN2017</strain>
        <tissue evidence="4">Muscle</tissue>
    </source>
</reference>